<reference evidence="8" key="2">
    <citation type="submission" date="2025-09" db="UniProtKB">
        <authorList>
            <consortium name="Ensembl"/>
        </authorList>
    </citation>
    <scope>IDENTIFICATION</scope>
</reference>
<dbReference type="Pfam" id="PF04547">
    <property type="entry name" value="Anoctamin"/>
    <property type="match status" value="1"/>
</dbReference>
<evidence type="ECO:0000259" key="7">
    <source>
        <dbReference type="Pfam" id="PF04547"/>
    </source>
</evidence>
<organism evidence="8 9">
    <name type="scientific">Leptobrachium leishanense</name>
    <name type="common">Leishan spiny toad</name>
    <dbReference type="NCBI Taxonomy" id="445787"/>
    <lineage>
        <taxon>Eukaryota</taxon>
        <taxon>Metazoa</taxon>
        <taxon>Chordata</taxon>
        <taxon>Craniata</taxon>
        <taxon>Vertebrata</taxon>
        <taxon>Euteleostomi</taxon>
        <taxon>Amphibia</taxon>
        <taxon>Batrachia</taxon>
        <taxon>Anura</taxon>
        <taxon>Pelobatoidea</taxon>
        <taxon>Megophryidae</taxon>
        <taxon>Leptobrachium</taxon>
    </lineage>
</organism>
<dbReference type="OrthoDB" id="296386at2759"/>
<evidence type="ECO:0000256" key="6">
    <source>
        <dbReference type="RuleBase" id="RU280814"/>
    </source>
</evidence>
<reference evidence="8" key="1">
    <citation type="submission" date="2025-08" db="UniProtKB">
        <authorList>
            <consortium name="Ensembl"/>
        </authorList>
    </citation>
    <scope>IDENTIFICATION</scope>
</reference>
<accession>A0A8C5MJA0</accession>
<dbReference type="PANTHER" id="PTHR12308">
    <property type="entry name" value="ANOCTAMIN"/>
    <property type="match status" value="1"/>
</dbReference>
<comment type="caution">
    <text evidence="6">Lacks conserved residue(s) required for the propagation of feature annotation.</text>
</comment>
<name>A0A8C5MJA0_9ANUR</name>
<dbReference type="GO" id="GO:0005229">
    <property type="term" value="F:intracellularly calcium-gated chloride channel activity"/>
    <property type="evidence" value="ECO:0007669"/>
    <property type="project" value="TreeGrafter"/>
</dbReference>
<dbReference type="GeneTree" id="ENSGT00940000155840"/>
<feature type="transmembrane region" description="Helical" evidence="6">
    <location>
        <begin position="46"/>
        <end position="71"/>
    </location>
</feature>
<evidence type="ECO:0000313" key="8">
    <source>
        <dbReference type="Ensembl" id="ENSLLEP00000014600.1"/>
    </source>
</evidence>
<proteinExistence type="inferred from homology"/>
<evidence type="ECO:0000256" key="4">
    <source>
        <dbReference type="ARBA" id="ARBA00022989"/>
    </source>
</evidence>
<dbReference type="InterPro" id="IPR049452">
    <property type="entry name" value="Anoctamin_TM"/>
</dbReference>
<dbReference type="PANTHER" id="PTHR12308:SF20">
    <property type="entry name" value="ANOCTAMIN-2"/>
    <property type="match status" value="1"/>
</dbReference>
<evidence type="ECO:0000256" key="2">
    <source>
        <dbReference type="ARBA" id="ARBA00009671"/>
    </source>
</evidence>
<dbReference type="Ensembl" id="ENSLLET00000015171.1">
    <property type="protein sequence ID" value="ENSLLEP00000014600.1"/>
    <property type="gene ID" value="ENSLLEG00000009245.1"/>
</dbReference>
<feature type="domain" description="Anoctamin transmembrane" evidence="7">
    <location>
        <begin position="35"/>
        <end position="80"/>
    </location>
</feature>
<evidence type="ECO:0000256" key="3">
    <source>
        <dbReference type="ARBA" id="ARBA00022692"/>
    </source>
</evidence>
<dbReference type="GO" id="GO:0005886">
    <property type="term" value="C:plasma membrane"/>
    <property type="evidence" value="ECO:0007669"/>
    <property type="project" value="TreeGrafter"/>
</dbReference>
<evidence type="ECO:0000256" key="1">
    <source>
        <dbReference type="ARBA" id="ARBA00004141"/>
    </source>
</evidence>
<dbReference type="AlphaFoldDB" id="A0A8C5MJA0"/>
<dbReference type="InterPro" id="IPR007632">
    <property type="entry name" value="Anoctamin"/>
</dbReference>
<protein>
    <recommendedName>
        <fullName evidence="6">Anoctamin</fullName>
    </recommendedName>
</protein>
<keyword evidence="5 6" id="KW-0472">Membrane</keyword>
<dbReference type="Proteomes" id="UP000694569">
    <property type="component" value="Unplaced"/>
</dbReference>
<comment type="similarity">
    <text evidence="2 6">Belongs to the anoctamin family.</text>
</comment>
<evidence type="ECO:0000313" key="9">
    <source>
        <dbReference type="Proteomes" id="UP000694569"/>
    </source>
</evidence>
<keyword evidence="4 6" id="KW-1133">Transmembrane helix</keyword>
<evidence type="ECO:0000256" key="5">
    <source>
        <dbReference type="ARBA" id="ARBA00023136"/>
    </source>
</evidence>
<sequence length="97" mass="11334">NDDDNNNDTCFKFTLLHREWARYGAFYKYQPVDLIRKYFGEKIGLYFAWLGLYTWLLIPASLVGIIVFLYGCITIEEDIPSSCRVCFSPWISTDSKS</sequence>
<keyword evidence="9" id="KW-1185">Reference proteome</keyword>
<comment type="subcellular location">
    <subcellularLocation>
        <location evidence="1 6">Membrane</location>
        <topology evidence="1 6">Multi-pass membrane protein</topology>
    </subcellularLocation>
</comment>
<keyword evidence="3 6" id="KW-0812">Transmembrane</keyword>